<evidence type="ECO:0000313" key="1">
    <source>
        <dbReference type="EMBL" id="TEA36635.1"/>
    </source>
</evidence>
<keyword evidence="2" id="KW-1185">Reference proteome</keyword>
<feature type="non-terminal residue" evidence="1">
    <location>
        <position position="1"/>
    </location>
</feature>
<evidence type="ECO:0000313" key="2">
    <source>
        <dbReference type="Proteomes" id="UP000295264"/>
    </source>
</evidence>
<dbReference type="EMBL" id="QWLN02005965">
    <property type="protein sequence ID" value="TEA36635.1"/>
    <property type="molecule type" value="Genomic_DNA"/>
</dbReference>
<protein>
    <submittedName>
        <fullName evidence="1">Uncharacterized protein</fullName>
    </submittedName>
</protein>
<name>A0A484GLW8_SOUCH</name>
<gene>
    <name evidence="1" type="ORF">DBR06_SOUSAS310009</name>
</gene>
<organism evidence="1 2">
    <name type="scientific">Sousa chinensis</name>
    <name type="common">Indo-pacific humpbacked dolphin</name>
    <name type="synonym">Steno chinensis</name>
    <dbReference type="NCBI Taxonomy" id="103600"/>
    <lineage>
        <taxon>Eukaryota</taxon>
        <taxon>Metazoa</taxon>
        <taxon>Chordata</taxon>
        <taxon>Craniata</taxon>
        <taxon>Vertebrata</taxon>
        <taxon>Euteleostomi</taxon>
        <taxon>Mammalia</taxon>
        <taxon>Eutheria</taxon>
        <taxon>Laurasiatheria</taxon>
        <taxon>Artiodactyla</taxon>
        <taxon>Whippomorpha</taxon>
        <taxon>Cetacea</taxon>
        <taxon>Odontoceti</taxon>
        <taxon>Delphinidae</taxon>
        <taxon>Sousa</taxon>
    </lineage>
</organism>
<dbReference type="AlphaFoldDB" id="A0A484GLW8"/>
<comment type="caution">
    <text evidence="1">The sequence shown here is derived from an EMBL/GenBank/DDBJ whole genome shotgun (WGS) entry which is preliminary data.</text>
</comment>
<feature type="non-terminal residue" evidence="1">
    <location>
        <position position="80"/>
    </location>
</feature>
<dbReference type="Proteomes" id="UP000295264">
    <property type="component" value="Unassembled WGS sequence"/>
</dbReference>
<accession>A0A484GLW8</accession>
<proteinExistence type="predicted"/>
<sequence length="80" mass="8970">FSMNSEPEKSGVVMLLEKTNVVKKTNTILEVPVGEILWSTYRFLDDAIGRKGPLGYKTHRKLDPKGTGNIPQCLCRPPVR</sequence>
<reference evidence="1 2" key="1">
    <citation type="journal article" date="2018" name="Genomics">
        <title>Molecular footprints of inshore aquatic adaptation in Indo-Pacific humpback dolphin (Sousa chinensis).</title>
        <authorList>
            <person name="Ming Y."/>
            <person name="Jian J."/>
            <person name="Yu F."/>
            <person name="Yu X."/>
            <person name="Wang J."/>
            <person name="Liu W."/>
        </authorList>
    </citation>
    <scope>NUCLEOTIDE SEQUENCE [LARGE SCALE GENOMIC DNA]</scope>
    <source>
        <strain evidence="1">MY-2018</strain>
        <tissue evidence="1">Skin</tissue>
    </source>
</reference>